<sequence length="269" mass="29476">MPKQVLFHRSSVKVKEDRTVIAAPIGKGIWRMGPEGEWTVLTQGLPKNVHVNRLQKGETDLYACTAQGLFRLGEDGGQSLDIPLVCYQFKELGDLAFVATSRGLWSRTGRGWINVASAQAAVYDFLYLPEYLFLALDGGIAMYDRMACTWAQLPVGARVTGLGVFRSRLIGVTEQGELALGDRRGGFEKVRFPGLFLFNVISTDGSVFLCADRGLYRLGEVGGRPVLFSLSLGTPITDLDIGGGRAYAATLNEGVRIWDGFRSDKMTEN</sequence>
<protein>
    <submittedName>
        <fullName evidence="1">Uncharacterized protein</fullName>
    </submittedName>
</protein>
<gene>
    <name evidence="1" type="ORF">H7C18_13035</name>
</gene>
<keyword evidence="2" id="KW-1185">Reference proteome</keyword>
<dbReference type="InterPro" id="IPR011047">
    <property type="entry name" value="Quinoprotein_ADH-like_sf"/>
</dbReference>
<proteinExistence type="predicted"/>
<dbReference type="Proteomes" id="UP000564644">
    <property type="component" value="Unassembled WGS sequence"/>
</dbReference>
<organism evidence="1 2">
    <name type="scientific">Cohnella zeiphila</name>
    <dbReference type="NCBI Taxonomy" id="2761120"/>
    <lineage>
        <taxon>Bacteria</taxon>
        <taxon>Bacillati</taxon>
        <taxon>Bacillota</taxon>
        <taxon>Bacilli</taxon>
        <taxon>Bacillales</taxon>
        <taxon>Paenibacillaceae</taxon>
        <taxon>Cohnella</taxon>
    </lineage>
</organism>
<dbReference type="RefSeq" id="WP_185129513.1">
    <property type="nucleotide sequence ID" value="NZ_JACJVO010000016.1"/>
</dbReference>
<reference evidence="1 2" key="1">
    <citation type="submission" date="2020-08" db="EMBL/GenBank/DDBJ databases">
        <title>Cohnella phylogeny.</title>
        <authorList>
            <person name="Dunlap C."/>
        </authorList>
    </citation>
    <scope>NUCLEOTIDE SEQUENCE [LARGE SCALE GENOMIC DNA]</scope>
    <source>
        <strain evidence="1 2">CBP 2801</strain>
    </source>
</reference>
<evidence type="ECO:0000313" key="1">
    <source>
        <dbReference type="EMBL" id="MBB6731839.1"/>
    </source>
</evidence>
<comment type="caution">
    <text evidence="1">The sequence shown here is derived from an EMBL/GenBank/DDBJ whole genome shotgun (WGS) entry which is preliminary data.</text>
</comment>
<dbReference type="SUPFAM" id="SSF50998">
    <property type="entry name" value="Quinoprotein alcohol dehydrogenase-like"/>
    <property type="match status" value="1"/>
</dbReference>
<evidence type="ECO:0000313" key="2">
    <source>
        <dbReference type="Proteomes" id="UP000564644"/>
    </source>
</evidence>
<dbReference type="EMBL" id="JACJVO010000016">
    <property type="protein sequence ID" value="MBB6731839.1"/>
    <property type="molecule type" value="Genomic_DNA"/>
</dbReference>
<accession>A0A7X0SL07</accession>
<dbReference type="AlphaFoldDB" id="A0A7X0SL07"/>
<name>A0A7X0SL07_9BACL</name>